<sequence length="599" mass="67489">MDYLERIFPFPYVNQQSFDENRLTGYWVLFTILITLLSLIYILGRGYVIKRALAFNSLSKSKSLKATWRAYQKSFSSYGAEFKTPVHAEEYINENNIFFNFLNFRLVNNMSSIIVGIGILGTFVGLAFGIAGIKTTEGTEQLAQSIDSLMAGMSTAFVTSIWGMGLSLLFTGVFKFWQTRVSRVIQSTCFELDAKYMVSEDEVQKQREQKQREIIGELFNEYLVAETSEGKQLPKNVFRRILEESEKQTASLQSFSDDLADSITAAMELLVSENNTQISKLIEEKLVPVLNDLKAIKQDSGTQIIESAIDRLAKSMKEMLDEFKRSIAGDTKNELEGLTKQLAEVATSITNVPGTMAEISGTVKEMIETLKETVIENIKNTKAEAAVQSEETRKAFIAAKEEYTTSIGDIQAHMELMLASQKDNIKQIADLTKTINETLTTNSHVNKQFENLVFKTKEISRTFERITSTLSDNSKQISASSDDLHKSTHEFKSSIENYIKKNHELLGTHQETLGKAVEASDQYIKKFNVIESGLTGIFGQVQTGLQDYQTVTAQNLNHYLREFTTQLTNAQKGLESNIANLSEIAEDLTEQIEKYNGRR</sequence>
<name>A0A419W3J4_9BACT</name>
<evidence type="ECO:0000256" key="6">
    <source>
        <dbReference type="RuleBase" id="RU004057"/>
    </source>
</evidence>
<feature type="coiled-coil region" evidence="7">
    <location>
        <begin position="571"/>
        <end position="598"/>
    </location>
</feature>
<dbReference type="OrthoDB" id="9798009at2"/>
<feature type="domain" description="MotA/TolQ/ExbB proton channel" evidence="9">
    <location>
        <begin position="106"/>
        <end position="186"/>
    </location>
</feature>
<dbReference type="Proteomes" id="UP000283387">
    <property type="component" value="Unassembled WGS sequence"/>
</dbReference>
<evidence type="ECO:0000256" key="5">
    <source>
        <dbReference type="ARBA" id="ARBA00023136"/>
    </source>
</evidence>
<keyword evidence="11" id="KW-1185">Reference proteome</keyword>
<feature type="transmembrane region" description="Helical" evidence="8">
    <location>
        <begin position="153"/>
        <end position="177"/>
    </location>
</feature>
<evidence type="ECO:0000313" key="11">
    <source>
        <dbReference type="Proteomes" id="UP000283387"/>
    </source>
</evidence>
<dbReference type="GO" id="GO:0005886">
    <property type="term" value="C:plasma membrane"/>
    <property type="evidence" value="ECO:0007669"/>
    <property type="project" value="UniProtKB-SubCell"/>
</dbReference>
<evidence type="ECO:0000313" key="10">
    <source>
        <dbReference type="EMBL" id="RKD90046.1"/>
    </source>
</evidence>
<evidence type="ECO:0000256" key="7">
    <source>
        <dbReference type="SAM" id="Coils"/>
    </source>
</evidence>
<keyword evidence="2" id="KW-1003">Cell membrane</keyword>
<dbReference type="Pfam" id="PF01618">
    <property type="entry name" value="MotA_ExbB"/>
    <property type="match status" value="1"/>
</dbReference>
<feature type="transmembrane region" description="Helical" evidence="8">
    <location>
        <begin position="24"/>
        <end position="43"/>
    </location>
</feature>
<keyword evidence="4 8" id="KW-1133">Transmembrane helix</keyword>
<keyword evidence="6" id="KW-0653">Protein transport</keyword>
<keyword evidence="6" id="KW-0813">Transport</keyword>
<keyword evidence="7" id="KW-0175">Coiled coil</keyword>
<protein>
    <submittedName>
        <fullName evidence="10">Methyl-accepting chemotaxis protein</fullName>
    </submittedName>
</protein>
<gene>
    <name evidence="10" type="ORF">BC643_0382</name>
</gene>
<reference evidence="10 11" key="1">
    <citation type="submission" date="2018-09" db="EMBL/GenBank/DDBJ databases">
        <title>Genomic Encyclopedia of Archaeal and Bacterial Type Strains, Phase II (KMG-II): from individual species to whole genera.</title>
        <authorList>
            <person name="Goeker M."/>
        </authorList>
    </citation>
    <scope>NUCLEOTIDE SEQUENCE [LARGE SCALE GENOMIC DNA]</scope>
    <source>
        <strain evidence="10 11">DSM 27148</strain>
    </source>
</reference>
<keyword evidence="5 8" id="KW-0472">Membrane</keyword>
<dbReference type="GO" id="GO:0015031">
    <property type="term" value="P:protein transport"/>
    <property type="evidence" value="ECO:0007669"/>
    <property type="project" value="UniProtKB-KW"/>
</dbReference>
<dbReference type="InterPro" id="IPR002898">
    <property type="entry name" value="MotA_ExbB_proton_chnl"/>
</dbReference>
<comment type="subcellular location">
    <subcellularLocation>
        <location evidence="1">Cell membrane</location>
        <topology evidence="1">Multi-pass membrane protein</topology>
    </subcellularLocation>
    <subcellularLocation>
        <location evidence="6">Membrane</location>
        <topology evidence="6">Multi-pass membrane protein</topology>
    </subcellularLocation>
</comment>
<evidence type="ECO:0000256" key="1">
    <source>
        <dbReference type="ARBA" id="ARBA00004651"/>
    </source>
</evidence>
<dbReference type="EMBL" id="RAPN01000001">
    <property type="protein sequence ID" value="RKD90046.1"/>
    <property type="molecule type" value="Genomic_DNA"/>
</dbReference>
<comment type="caution">
    <text evidence="10">The sequence shown here is derived from an EMBL/GenBank/DDBJ whole genome shotgun (WGS) entry which is preliminary data.</text>
</comment>
<accession>A0A419W3J4</accession>
<keyword evidence="3 8" id="KW-0812">Transmembrane</keyword>
<evidence type="ECO:0000256" key="2">
    <source>
        <dbReference type="ARBA" id="ARBA00022475"/>
    </source>
</evidence>
<comment type="similarity">
    <text evidence="6">Belongs to the exbB/tolQ family.</text>
</comment>
<organism evidence="10 11">
    <name type="scientific">Mangrovibacterium diazotrophicum</name>
    <dbReference type="NCBI Taxonomy" id="1261403"/>
    <lineage>
        <taxon>Bacteria</taxon>
        <taxon>Pseudomonadati</taxon>
        <taxon>Bacteroidota</taxon>
        <taxon>Bacteroidia</taxon>
        <taxon>Marinilabiliales</taxon>
        <taxon>Prolixibacteraceae</taxon>
        <taxon>Mangrovibacterium</taxon>
    </lineage>
</organism>
<evidence type="ECO:0000256" key="3">
    <source>
        <dbReference type="ARBA" id="ARBA00022692"/>
    </source>
</evidence>
<evidence type="ECO:0000256" key="4">
    <source>
        <dbReference type="ARBA" id="ARBA00022989"/>
    </source>
</evidence>
<proteinExistence type="inferred from homology"/>
<dbReference type="RefSeq" id="WP_120271483.1">
    <property type="nucleotide sequence ID" value="NZ_RAPN01000001.1"/>
</dbReference>
<dbReference type="AlphaFoldDB" id="A0A419W3J4"/>
<evidence type="ECO:0000259" key="9">
    <source>
        <dbReference type="Pfam" id="PF01618"/>
    </source>
</evidence>
<feature type="transmembrane region" description="Helical" evidence="8">
    <location>
        <begin position="113"/>
        <end position="133"/>
    </location>
</feature>
<evidence type="ECO:0000256" key="8">
    <source>
        <dbReference type="SAM" id="Phobius"/>
    </source>
</evidence>